<dbReference type="InterPro" id="IPR006047">
    <property type="entry name" value="GH13_cat_dom"/>
</dbReference>
<feature type="domain" description="Glycosyl hydrolase family 13 catalytic" evidence="13">
    <location>
        <begin position="247"/>
        <end position="662"/>
    </location>
</feature>
<dbReference type="Pfam" id="PF02806">
    <property type="entry name" value="Alpha-amylase_C"/>
    <property type="match status" value="1"/>
</dbReference>
<evidence type="ECO:0000256" key="12">
    <source>
        <dbReference type="SAM" id="MobiDB-lite"/>
    </source>
</evidence>
<dbReference type="Proteomes" id="UP000187283">
    <property type="component" value="Unassembled WGS sequence"/>
</dbReference>
<protein>
    <recommendedName>
        <fullName evidence="5">1,4-alpha-glucan-branching enzyme</fullName>
        <ecNumber evidence="4">2.4.1.18</ecNumber>
    </recommendedName>
    <alternativeName>
        <fullName evidence="9">Glycogen-branching enzyme</fullName>
    </alternativeName>
</protein>
<evidence type="ECO:0000256" key="6">
    <source>
        <dbReference type="ARBA" id="ARBA00022676"/>
    </source>
</evidence>
<keyword evidence="8" id="KW-0320">Glycogen biosynthesis</keyword>
<dbReference type="GO" id="GO:0043169">
    <property type="term" value="F:cation binding"/>
    <property type="evidence" value="ECO:0007669"/>
    <property type="project" value="InterPro"/>
</dbReference>
<gene>
    <name evidence="14" type="ORF">AYI70_g10733</name>
</gene>
<proteinExistence type="inferred from homology"/>
<dbReference type="CDD" id="cd02854">
    <property type="entry name" value="E_set_GBE_euk_N"/>
    <property type="match status" value="1"/>
</dbReference>
<comment type="pathway">
    <text evidence="2">Glycan biosynthesis; glycogen biosynthesis.</text>
</comment>
<dbReference type="OrthoDB" id="196493at2759"/>
<evidence type="ECO:0000256" key="8">
    <source>
        <dbReference type="ARBA" id="ARBA00023056"/>
    </source>
</evidence>
<evidence type="ECO:0000256" key="10">
    <source>
        <dbReference type="ARBA" id="ARBA00049618"/>
    </source>
</evidence>
<evidence type="ECO:0000256" key="2">
    <source>
        <dbReference type="ARBA" id="ARBA00004964"/>
    </source>
</evidence>
<comment type="catalytic activity">
    <reaction evidence="1">
        <text>Transfers a segment of a (1-&gt;4)-alpha-D-glucan chain to a primary hydroxy group in a similar glucan chain.</text>
        <dbReference type="EC" id="2.4.1.18"/>
    </reaction>
</comment>
<dbReference type="UniPathway" id="UPA00164"/>
<feature type="active site" description="Nucleophile" evidence="11">
    <location>
        <position position="435"/>
    </location>
</feature>
<feature type="active site" description="Proton donor" evidence="11">
    <location>
        <position position="490"/>
    </location>
</feature>
<dbReference type="SUPFAM" id="SSF81296">
    <property type="entry name" value="E set domains"/>
    <property type="match status" value="1"/>
</dbReference>
<dbReference type="Gene3D" id="2.60.40.1180">
    <property type="entry name" value="Golgi alpha-mannosidase II"/>
    <property type="match status" value="1"/>
</dbReference>
<dbReference type="InterPro" id="IPR013783">
    <property type="entry name" value="Ig-like_fold"/>
</dbReference>
<evidence type="ECO:0000256" key="5">
    <source>
        <dbReference type="ARBA" id="ARBA00020932"/>
    </source>
</evidence>
<evidence type="ECO:0000313" key="15">
    <source>
        <dbReference type="Proteomes" id="UP000187283"/>
    </source>
</evidence>
<evidence type="ECO:0000259" key="13">
    <source>
        <dbReference type="SMART" id="SM00642"/>
    </source>
</evidence>
<dbReference type="Pfam" id="PF02922">
    <property type="entry name" value="CBM_48"/>
    <property type="match status" value="1"/>
</dbReference>
<reference evidence="14 15" key="1">
    <citation type="submission" date="2017-01" db="EMBL/GenBank/DDBJ databases">
        <authorList>
            <person name="Mah S.A."/>
            <person name="Swanson W.J."/>
            <person name="Moy G.W."/>
            <person name="Vacquier V.D."/>
        </authorList>
    </citation>
    <scope>NUCLEOTIDE SEQUENCE [LARGE SCALE GENOMIC DNA]</scope>
    <source>
        <strain evidence="14 15">GSMNP</strain>
    </source>
</reference>
<dbReference type="Gene3D" id="3.20.20.80">
    <property type="entry name" value="Glycosidases"/>
    <property type="match status" value="1"/>
</dbReference>
<dbReference type="GO" id="GO:0005978">
    <property type="term" value="P:glycogen biosynthetic process"/>
    <property type="evidence" value="ECO:0007669"/>
    <property type="project" value="UniProtKB-UniPathway"/>
</dbReference>
<dbReference type="EC" id="2.4.1.18" evidence="4"/>
<evidence type="ECO:0000256" key="1">
    <source>
        <dbReference type="ARBA" id="ARBA00000826"/>
    </source>
</evidence>
<dbReference type="CDD" id="cd11321">
    <property type="entry name" value="AmyAc_bac_euk_BE"/>
    <property type="match status" value="1"/>
</dbReference>
<organism evidence="14 15">
    <name type="scientific">Smittium culicis</name>
    <dbReference type="NCBI Taxonomy" id="133412"/>
    <lineage>
        <taxon>Eukaryota</taxon>
        <taxon>Fungi</taxon>
        <taxon>Fungi incertae sedis</taxon>
        <taxon>Zoopagomycota</taxon>
        <taxon>Kickxellomycotina</taxon>
        <taxon>Harpellomycetes</taxon>
        <taxon>Harpellales</taxon>
        <taxon>Legeriomycetaceae</taxon>
        <taxon>Smittium</taxon>
    </lineage>
</organism>
<dbReference type="EMBL" id="LSSN01005318">
    <property type="protein sequence ID" value="OMJ09774.1"/>
    <property type="molecule type" value="Genomic_DNA"/>
</dbReference>
<keyword evidence="6" id="KW-0328">Glycosyltransferase</keyword>
<dbReference type="InterPro" id="IPR014756">
    <property type="entry name" value="Ig_E-set"/>
</dbReference>
<evidence type="ECO:0000256" key="3">
    <source>
        <dbReference type="ARBA" id="ARBA00009000"/>
    </source>
</evidence>
<dbReference type="InterPro" id="IPR006048">
    <property type="entry name" value="A-amylase/branching_C"/>
</dbReference>
<dbReference type="GO" id="GO:0003844">
    <property type="term" value="F:1,4-alpha-glucan branching enzyme activity"/>
    <property type="evidence" value="ECO:0007669"/>
    <property type="project" value="UniProtKB-EC"/>
</dbReference>
<name>A0A1R1X582_9FUNG</name>
<dbReference type="GO" id="GO:0005737">
    <property type="term" value="C:cytoplasm"/>
    <property type="evidence" value="ECO:0007669"/>
    <property type="project" value="TreeGrafter"/>
</dbReference>
<dbReference type="InterPro" id="IPR004193">
    <property type="entry name" value="Glyco_hydro_13_N"/>
</dbReference>
<evidence type="ECO:0000313" key="14">
    <source>
        <dbReference type="EMBL" id="OMJ09774.1"/>
    </source>
</evidence>
<evidence type="ECO:0000256" key="4">
    <source>
        <dbReference type="ARBA" id="ARBA00012541"/>
    </source>
</evidence>
<feature type="compositionally biased region" description="Polar residues" evidence="12">
    <location>
        <begin position="83"/>
        <end position="96"/>
    </location>
</feature>
<dbReference type="InterPro" id="IPR037439">
    <property type="entry name" value="Branching_enzy"/>
</dbReference>
<dbReference type="Gene3D" id="2.60.40.10">
    <property type="entry name" value="Immunoglobulins"/>
    <property type="match status" value="1"/>
</dbReference>
<evidence type="ECO:0000256" key="11">
    <source>
        <dbReference type="PIRSR" id="PIRSR000463-1"/>
    </source>
</evidence>
<evidence type="ECO:0000256" key="7">
    <source>
        <dbReference type="ARBA" id="ARBA00022679"/>
    </source>
</evidence>
<dbReference type="SUPFAM" id="SSF51445">
    <property type="entry name" value="(Trans)glycosidases"/>
    <property type="match status" value="1"/>
</dbReference>
<dbReference type="PANTHER" id="PTHR43651">
    <property type="entry name" value="1,4-ALPHA-GLUCAN-BRANCHING ENZYME"/>
    <property type="match status" value="1"/>
</dbReference>
<dbReference type="InterPro" id="IPR017853">
    <property type="entry name" value="GH"/>
</dbReference>
<comment type="function">
    <text evidence="10">Glycogen-branching enzyme participates in the glycogen biosynthetic process along with glycogenin and glycogen synthase. Generates alpha-1,6-glucosidic branches from alpha-1,4-linked glucose chains, to increase solubility of the glycogen polymer.</text>
</comment>
<dbReference type="Pfam" id="PF00128">
    <property type="entry name" value="Alpha-amylase"/>
    <property type="match status" value="1"/>
</dbReference>
<evidence type="ECO:0000256" key="9">
    <source>
        <dbReference type="ARBA" id="ARBA00031979"/>
    </source>
</evidence>
<dbReference type="InterPro" id="IPR013780">
    <property type="entry name" value="Glyco_hydro_b"/>
</dbReference>
<dbReference type="FunFam" id="2.60.40.10:FF:000250">
    <property type="entry name" value="1,4-alpha-glucan-branching enzyme, chloroplastic/amyloplastic"/>
    <property type="match status" value="1"/>
</dbReference>
<sequence length="779" mass="89596">MKNSSSNKKGKSLNKKNSKKNVSSPKELPAKHVSSPKESTPKQVDSLKAVTQSVAPMTSNQQEKLSTSVKQASAVEVEKPSVPKNTAASLDNNNSETETDNYMQVCKLDPYLKPYNDYFVNRHNNFENWIQKINSEGGIEQFSRGYEQFGFQVTDSEITYREWAPGAVQASLVGDFNNWDFEKTKLSKDKYGVFSTTLKHLNVNGKKVPAIAHGSKIKITMITESGERIFRLPAWSRYVVQDLNTSPIYDALFYNPSPEMLYIPVNKRPVPQKDLRIYEAHVGISTTEMRVGTYNEFTRDILPRIRDLGYNTIQLMAVMEHAYYASFGYQVTSFFAPSSRCGTPEDLKKLIDTAHGMGISVFLDVVHSHASPNIEDGINFFDGTDSCYFHSGGKGNHDLWNSRLFNYDNYEVVRYLLSNLRYWIEVYGFDGFRFDGVTSMIYTHHGIGTGFSGHYDEYFRDSTDESALVYLMLANYMTHSLYPGFVTIAEDVSGMPALCRPVEEGGVGFDYRLTMSVPDMWIKYLKELQDEEWNMGHIEFQLTNRRHTEKSITYCESHDQALVGDKTIAFWLMDKEMYTNMSDLTELTPIIDRGMSLHKMIRLITFGLGGEGYLTFEGNEFGHPEWLDFPRDGNNSSFQYARRQFNLIDDQLLRYKYLNNFEKAISKLEEQYKWLTSNDQYTSLKHEGDKVIVFERGNLVWAFNFHPTNSYTDYRIGVPKAGTYKQVLNSDDKQFLGHNRVDPDTEYFTVNETWNNRPNYMQIYLPSRTAIVFALNQKK</sequence>
<feature type="compositionally biased region" description="Basic residues" evidence="12">
    <location>
        <begin position="8"/>
        <end position="19"/>
    </location>
</feature>
<dbReference type="STRING" id="133412.A0A1R1X582"/>
<feature type="region of interest" description="Disordered" evidence="12">
    <location>
        <begin position="1"/>
        <end position="96"/>
    </location>
</feature>
<dbReference type="SUPFAM" id="SSF51011">
    <property type="entry name" value="Glycosyl hydrolase domain"/>
    <property type="match status" value="1"/>
</dbReference>
<dbReference type="GO" id="GO:0004553">
    <property type="term" value="F:hydrolase activity, hydrolyzing O-glycosyl compounds"/>
    <property type="evidence" value="ECO:0007669"/>
    <property type="project" value="InterPro"/>
</dbReference>
<dbReference type="PIRSF" id="PIRSF000463">
    <property type="entry name" value="GlgB"/>
    <property type="match status" value="1"/>
</dbReference>
<dbReference type="FunFam" id="3.20.20.80:FF:000001">
    <property type="entry name" value="1,4-alpha-glucan branching enzyme"/>
    <property type="match status" value="1"/>
</dbReference>
<comment type="similarity">
    <text evidence="3">Belongs to the glycosyl hydrolase 13 family. GlgB subfamily.</text>
</comment>
<accession>A0A1R1X582</accession>
<dbReference type="SMART" id="SM00642">
    <property type="entry name" value="Aamy"/>
    <property type="match status" value="1"/>
</dbReference>
<dbReference type="AlphaFoldDB" id="A0A1R1X582"/>
<dbReference type="PANTHER" id="PTHR43651:SF3">
    <property type="entry name" value="1,4-ALPHA-GLUCAN-BRANCHING ENZYME"/>
    <property type="match status" value="1"/>
</dbReference>
<dbReference type="FunFam" id="2.60.40.1180:FF:000003">
    <property type="entry name" value="1,4-alpha-glucan-branching enzyme, chloroplastic/amyloplastic"/>
    <property type="match status" value="1"/>
</dbReference>
<keyword evidence="15" id="KW-1185">Reference proteome</keyword>
<keyword evidence="7" id="KW-0808">Transferase</keyword>
<comment type="caution">
    <text evidence="14">The sequence shown here is derived from an EMBL/GenBank/DDBJ whole genome shotgun (WGS) entry which is preliminary data.</text>
</comment>
<feature type="compositionally biased region" description="Polar residues" evidence="12">
    <location>
        <begin position="36"/>
        <end position="71"/>
    </location>
</feature>